<sequence length="341" mass="38802">MNWLTPLYPIIKDYLLAQIPPQWTQLYQLTDSWFQTEIIPEIIPVVAACKAVGGDPNQTIPLCAALLASAISIRILDDLQDQDKPNALHHVIGSASALNYADTFKTLAFKIIGDLSLKNKADGSPLYQAFIDGYFTLLAGQERDIQGMSRTWEDCWQTIEMKTGYSYAMATALGAMIGTNHQEWIQICKIYGYHLGLAIQIFNDLEGIWQPVGKSDLHRGKITLPLLYGLECSHPDREELLSIIEDHQIIVKSQRIKEILDKIEAKNYLIWMALQHRDCALQIIKVFPDEEGKKALEYRFTAMYGDLDQLLEPKEESELLKIENNTYQSMGLNLRNQLRQS</sequence>
<proteinExistence type="inferred from homology"/>
<dbReference type="OrthoDB" id="4072471at2"/>
<dbReference type="GO" id="GO:0008299">
    <property type="term" value="P:isoprenoid biosynthetic process"/>
    <property type="evidence" value="ECO:0007669"/>
    <property type="project" value="InterPro"/>
</dbReference>
<evidence type="ECO:0000256" key="1">
    <source>
        <dbReference type="ARBA" id="ARBA00001946"/>
    </source>
</evidence>
<keyword evidence="8" id="KW-1185">Reference proteome</keyword>
<dbReference type="CDD" id="cd00867">
    <property type="entry name" value="Trans_IPPS"/>
    <property type="match status" value="1"/>
</dbReference>
<organism evidence="7 8">
    <name type="scientific">Gloeothece citriformis (strain PCC 7424)</name>
    <name type="common">Cyanothece sp. (strain PCC 7424)</name>
    <dbReference type="NCBI Taxonomy" id="65393"/>
    <lineage>
        <taxon>Bacteria</taxon>
        <taxon>Bacillati</taxon>
        <taxon>Cyanobacteriota</taxon>
        <taxon>Cyanophyceae</taxon>
        <taxon>Oscillatoriophycideae</taxon>
        <taxon>Chroococcales</taxon>
        <taxon>Aphanothecaceae</taxon>
        <taxon>Gloeothece</taxon>
        <taxon>Gloeothece citriformis</taxon>
    </lineage>
</organism>
<dbReference type="PANTHER" id="PTHR12001:SF85">
    <property type="entry name" value="SHORT CHAIN ISOPRENYL DIPHOSPHATE SYNTHASE"/>
    <property type="match status" value="1"/>
</dbReference>
<gene>
    <name evidence="7" type="ordered locus">PCC7424_0769</name>
</gene>
<dbReference type="eggNOG" id="COG0142">
    <property type="taxonomic scope" value="Bacteria"/>
</dbReference>
<reference evidence="8" key="1">
    <citation type="journal article" date="2011" name="MBio">
        <title>Novel metabolic attributes of the genus Cyanothece, comprising a group of unicellular nitrogen-fixing Cyanobacteria.</title>
        <authorList>
            <person name="Bandyopadhyay A."/>
            <person name="Elvitigala T."/>
            <person name="Welsh E."/>
            <person name="Stockel J."/>
            <person name="Liberton M."/>
            <person name="Min H."/>
            <person name="Sherman L.A."/>
            <person name="Pakrasi H.B."/>
        </authorList>
    </citation>
    <scope>NUCLEOTIDE SEQUENCE [LARGE SCALE GENOMIC DNA]</scope>
    <source>
        <strain evidence="8">PCC 7424</strain>
    </source>
</reference>
<evidence type="ECO:0000256" key="6">
    <source>
        <dbReference type="RuleBase" id="RU004466"/>
    </source>
</evidence>
<evidence type="ECO:0000256" key="5">
    <source>
        <dbReference type="ARBA" id="ARBA00022842"/>
    </source>
</evidence>
<dbReference type="AlphaFoldDB" id="B7KG32"/>
<dbReference type="KEGG" id="cyc:PCC7424_0769"/>
<dbReference type="GO" id="GO:0046872">
    <property type="term" value="F:metal ion binding"/>
    <property type="evidence" value="ECO:0007669"/>
    <property type="project" value="UniProtKB-KW"/>
</dbReference>
<evidence type="ECO:0000256" key="3">
    <source>
        <dbReference type="ARBA" id="ARBA00022679"/>
    </source>
</evidence>
<keyword evidence="3 6" id="KW-0808">Transferase</keyword>
<keyword evidence="5" id="KW-0460">Magnesium</keyword>
<accession>B7KG32</accession>
<dbReference type="SUPFAM" id="SSF48576">
    <property type="entry name" value="Terpenoid synthases"/>
    <property type="match status" value="1"/>
</dbReference>
<comment type="similarity">
    <text evidence="2 6">Belongs to the FPP/GGPP synthase family.</text>
</comment>
<dbReference type="Proteomes" id="UP000002384">
    <property type="component" value="Chromosome"/>
</dbReference>
<evidence type="ECO:0000256" key="2">
    <source>
        <dbReference type="ARBA" id="ARBA00006706"/>
    </source>
</evidence>
<protein>
    <submittedName>
        <fullName evidence="7">Polyprenyl synthetase</fullName>
    </submittedName>
</protein>
<dbReference type="InterPro" id="IPR000092">
    <property type="entry name" value="Polyprenyl_synt"/>
</dbReference>
<dbReference type="HOGENOM" id="CLU_813096_0_0_3"/>
<evidence type="ECO:0000313" key="7">
    <source>
        <dbReference type="EMBL" id="ACK69225.1"/>
    </source>
</evidence>
<dbReference type="RefSeq" id="WP_012598172.1">
    <property type="nucleotide sequence ID" value="NC_011729.1"/>
</dbReference>
<evidence type="ECO:0000256" key="4">
    <source>
        <dbReference type="ARBA" id="ARBA00022723"/>
    </source>
</evidence>
<evidence type="ECO:0000313" key="8">
    <source>
        <dbReference type="Proteomes" id="UP000002384"/>
    </source>
</evidence>
<dbReference type="EMBL" id="CP001291">
    <property type="protein sequence ID" value="ACK69225.1"/>
    <property type="molecule type" value="Genomic_DNA"/>
</dbReference>
<keyword evidence="4" id="KW-0479">Metal-binding</keyword>
<dbReference type="Gene3D" id="1.10.600.10">
    <property type="entry name" value="Farnesyl Diphosphate Synthase"/>
    <property type="match status" value="1"/>
</dbReference>
<dbReference type="GO" id="GO:0004659">
    <property type="term" value="F:prenyltransferase activity"/>
    <property type="evidence" value="ECO:0007669"/>
    <property type="project" value="InterPro"/>
</dbReference>
<dbReference type="PANTHER" id="PTHR12001">
    <property type="entry name" value="GERANYLGERANYL PYROPHOSPHATE SYNTHASE"/>
    <property type="match status" value="1"/>
</dbReference>
<dbReference type="InterPro" id="IPR008949">
    <property type="entry name" value="Isoprenoid_synthase_dom_sf"/>
</dbReference>
<comment type="cofactor">
    <cofactor evidence="1">
        <name>Mg(2+)</name>
        <dbReference type="ChEBI" id="CHEBI:18420"/>
    </cofactor>
</comment>
<dbReference type="Pfam" id="PF00348">
    <property type="entry name" value="polyprenyl_synt"/>
    <property type="match status" value="1"/>
</dbReference>
<dbReference type="STRING" id="65393.PCC7424_0769"/>
<name>B7KG32_GLOC7</name>